<keyword evidence="1" id="KW-1133">Transmembrane helix</keyword>
<dbReference type="Pfam" id="PF04307">
    <property type="entry name" value="YdjM"/>
    <property type="match status" value="1"/>
</dbReference>
<name>A0A0D6JT65_9EURY</name>
<evidence type="ECO:0000313" key="3">
    <source>
        <dbReference type="Proteomes" id="UP000198902"/>
    </source>
</evidence>
<dbReference type="RefSeq" id="WP_089779051.1">
    <property type="nucleotide sequence ID" value="NZ_CABLRR010000002.1"/>
</dbReference>
<evidence type="ECO:0008006" key="4">
    <source>
        <dbReference type="Google" id="ProtNLM"/>
    </source>
</evidence>
<reference evidence="3" key="1">
    <citation type="submission" date="2015-03" db="EMBL/GenBank/DDBJ databases">
        <authorList>
            <person name="Urmite Genomes"/>
        </authorList>
    </citation>
    <scope>NUCLEOTIDE SEQUENCE [LARGE SCALE GENOMIC DNA]</scope>
    <source>
        <strain evidence="3">Arc-Hr</strain>
    </source>
</reference>
<sequence length="174" mass="18515">MNKKGHVLNAILLALGLGVILTVDPRSFEPTADSAFLLAQKIGQLSLPVVLGALFPDVDTAFGKHRKTLHNLPVLAIFLVFPLVFGNLQFVWIGVATHYVLDMVGSKRGIALFYPLSPQEYDLPTGVATSSKHADAVTVVVTVAELGVLAGVHYYLFSLDVSLADAAASFSAVL</sequence>
<feature type="transmembrane region" description="Helical" evidence="1">
    <location>
        <begin position="6"/>
        <end position="23"/>
    </location>
</feature>
<proteinExistence type="predicted"/>
<accession>A0A0D6JT65</accession>
<keyword evidence="1" id="KW-0472">Membrane</keyword>
<gene>
    <name evidence="2" type="ORF">BN996_02278</name>
</gene>
<keyword evidence="3" id="KW-1185">Reference proteome</keyword>
<organism evidence="2 3">
    <name type="scientific">Haloferax massiliensis</name>
    <dbReference type="NCBI Taxonomy" id="1476858"/>
    <lineage>
        <taxon>Archaea</taxon>
        <taxon>Methanobacteriati</taxon>
        <taxon>Methanobacteriota</taxon>
        <taxon>Stenosarchaea group</taxon>
        <taxon>Halobacteria</taxon>
        <taxon>Halobacteriales</taxon>
        <taxon>Haloferacaceae</taxon>
        <taxon>Haloferax</taxon>
    </lineage>
</organism>
<feature type="transmembrane region" description="Helical" evidence="1">
    <location>
        <begin position="75"/>
        <end position="101"/>
    </location>
</feature>
<dbReference type="EMBL" id="CSTE01000002">
    <property type="protein sequence ID" value="CQR50795.1"/>
    <property type="molecule type" value="Genomic_DNA"/>
</dbReference>
<protein>
    <recommendedName>
        <fullName evidence="4">Metal-dependent hydrolase</fullName>
    </recommendedName>
</protein>
<dbReference type="OrthoDB" id="199847at2157"/>
<feature type="transmembrane region" description="Helical" evidence="1">
    <location>
        <begin position="35"/>
        <end position="55"/>
    </location>
</feature>
<evidence type="ECO:0000256" key="1">
    <source>
        <dbReference type="SAM" id="Phobius"/>
    </source>
</evidence>
<dbReference type="InterPro" id="IPR007404">
    <property type="entry name" value="YdjM-like"/>
</dbReference>
<keyword evidence="1" id="KW-0812">Transmembrane</keyword>
<evidence type="ECO:0000313" key="2">
    <source>
        <dbReference type="EMBL" id="CQR50795.1"/>
    </source>
</evidence>
<dbReference type="AlphaFoldDB" id="A0A0D6JT65"/>
<dbReference type="Proteomes" id="UP000198902">
    <property type="component" value="Unassembled WGS sequence"/>
</dbReference>